<geneLocation type="mitochondrion" evidence="12"/>
<comment type="catalytic activity">
    <reaction evidence="10">
        <text>a ubiquinone + NADH + 5 H(+)(in) = a ubiquinol + NAD(+) + 4 H(+)(out)</text>
        <dbReference type="Rhea" id="RHEA:29091"/>
        <dbReference type="Rhea" id="RHEA-COMP:9565"/>
        <dbReference type="Rhea" id="RHEA-COMP:9566"/>
        <dbReference type="ChEBI" id="CHEBI:15378"/>
        <dbReference type="ChEBI" id="CHEBI:16389"/>
        <dbReference type="ChEBI" id="CHEBI:17976"/>
        <dbReference type="ChEBI" id="CHEBI:57540"/>
        <dbReference type="ChEBI" id="CHEBI:57945"/>
        <dbReference type="EC" id="7.1.1.2"/>
    </reaction>
</comment>
<evidence type="ECO:0000256" key="11">
    <source>
        <dbReference type="SAM" id="Phobius"/>
    </source>
</evidence>
<keyword evidence="8 11" id="KW-0472">Membrane</keyword>
<dbReference type="Gene3D" id="1.10.287.3510">
    <property type="match status" value="1"/>
</dbReference>
<keyword evidence="6 11" id="KW-1133">Transmembrane helix</keyword>
<name>A0A3G5FNR5_9CUCU</name>
<evidence type="ECO:0000256" key="2">
    <source>
        <dbReference type="ARBA" id="ARBA00010519"/>
    </source>
</evidence>
<dbReference type="Pfam" id="PF00420">
    <property type="entry name" value="Oxidored_q2"/>
    <property type="match status" value="1"/>
</dbReference>
<dbReference type="InterPro" id="IPR039428">
    <property type="entry name" value="NUOK/Mnh_C1-like"/>
</dbReference>
<organism evidence="12">
    <name type="scientific">Cassidinae sp. ACP-2018</name>
    <dbReference type="NCBI Taxonomy" id="2480630"/>
    <lineage>
        <taxon>Eukaryota</taxon>
        <taxon>Metazoa</taxon>
        <taxon>Ecdysozoa</taxon>
        <taxon>Arthropoda</taxon>
        <taxon>Hexapoda</taxon>
        <taxon>Insecta</taxon>
        <taxon>Pterygota</taxon>
        <taxon>Neoptera</taxon>
        <taxon>Endopterygota</taxon>
        <taxon>Coleoptera</taxon>
        <taxon>Polyphaga</taxon>
        <taxon>Cucujiformia</taxon>
        <taxon>Chrysomeloidea</taxon>
        <taxon>Chrysomelidae</taxon>
        <taxon>Cassidinae</taxon>
    </lineage>
</organism>
<evidence type="ECO:0000256" key="1">
    <source>
        <dbReference type="ARBA" id="ARBA00004141"/>
    </source>
</evidence>
<evidence type="ECO:0000256" key="6">
    <source>
        <dbReference type="ARBA" id="ARBA00022989"/>
    </source>
</evidence>
<evidence type="ECO:0000256" key="7">
    <source>
        <dbReference type="ARBA" id="ARBA00023027"/>
    </source>
</evidence>
<feature type="transmembrane region" description="Helical" evidence="11">
    <location>
        <begin position="6"/>
        <end position="30"/>
    </location>
</feature>
<evidence type="ECO:0000313" key="12">
    <source>
        <dbReference type="EMBL" id="AYW52268.1"/>
    </source>
</evidence>
<keyword evidence="7" id="KW-0520">NAD</keyword>
<keyword evidence="5" id="KW-1278">Translocase</keyword>
<comment type="similarity">
    <text evidence="2">Belongs to the complex I subunit 4L family.</text>
</comment>
<proteinExistence type="inferred from homology"/>
<protein>
    <recommendedName>
        <fullName evidence="3">NADH-ubiquinone oxidoreductase chain 4L</fullName>
    </recommendedName>
    <alternativeName>
        <fullName evidence="9">NADH dehydrogenase subunit 4L</fullName>
    </alternativeName>
</protein>
<evidence type="ECO:0000256" key="5">
    <source>
        <dbReference type="ARBA" id="ARBA00022967"/>
    </source>
</evidence>
<reference evidence="12" key="2">
    <citation type="submission" date="2018-08" db="EMBL/GenBank/DDBJ databases">
        <authorList>
            <person name="Prakash G."/>
            <person name="Vogler A.P."/>
        </authorList>
    </citation>
    <scope>NUCLEOTIDE SEQUENCE</scope>
</reference>
<sequence>MEIYMLFFFIYLSGLILFIISWGHFLVLLLSLEFMMIGLFFGFFSSYMYNYCNLFFCLVYLTMTVCEGVLGLSIMVLMIRVGSSDYLKNFSLLW</sequence>
<dbReference type="EMBL" id="MH789729">
    <property type="protein sequence ID" value="AYW52268.1"/>
    <property type="molecule type" value="Genomic_DNA"/>
</dbReference>
<dbReference type="GO" id="GO:0016020">
    <property type="term" value="C:membrane"/>
    <property type="evidence" value="ECO:0007669"/>
    <property type="project" value="UniProtKB-SubCell"/>
</dbReference>
<accession>A0A3G5FNR5</accession>
<dbReference type="GO" id="GO:0008137">
    <property type="term" value="F:NADH dehydrogenase (ubiquinone) activity"/>
    <property type="evidence" value="ECO:0007669"/>
    <property type="project" value="UniProtKB-EC"/>
</dbReference>
<dbReference type="AlphaFoldDB" id="A0A3G5FNR5"/>
<keyword evidence="4 11" id="KW-0812">Transmembrane</keyword>
<evidence type="ECO:0000256" key="3">
    <source>
        <dbReference type="ARBA" id="ARBA00016612"/>
    </source>
</evidence>
<comment type="subcellular location">
    <subcellularLocation>
        <location evidence="1">Membrane</location>
        <topology evidence="1">Multi-pass membrane protein</topology>
    </subcellularLocation>
</comment>
<reference evidence="12" key="1">
    <citation type="journal article" date="2015" name="Mol. Biol. Evol.">
        <title>Soup to Tree: The Phylogeny of Beetles Inferred by Mitochondrial Metagenomics of a Bornean Rainforest Sample.</title>
        <authorList>
            <person name="Crampton-Platt A."/>
            <person name="Timmermans M.J."/>
            <person name="Gimmel M.L."/>
            <person name="Kutty S.N."/>
            <person name="Cockerill T.D."/>
            <person name="Vun Khen C."/>
            <person name="Vogler A.P."/>
        </authorList>
    </citation>
    <scope>NUCLEOTIDE SEQUENCE</scope>
</reference>
<evidence type="ECO:0000256" key="10">
    <source>
        <dbReference type="ARBA" id="ARBA00049551"/>
    </source>
</evidence>
<evidence type="ECO:0000256" key="8">
    <source>
        <dbReference type="ARBA" id="ARBA00023136"/>
    </source>
</evidence>
<evidence type="ECO:0000256" key="9">
    <source>
        <dbReference type="ARBA" id="ARBA00031586"/>
    </source>
</evidence>
<gene>
    <name evidence="12" type="primary">nad4l</name>
</gene>
<evidence type="ECO:0000256" key="4">
    <source>
        <dbReference type="ARBA" id="ARBA00022692"/>
    </source>
</evidence>
<keyword evidence="12" id="KW-0496">Mitochondrion</keyword>
<feature type="transmembrane region" description="Helical" evidence="11">
    <location>
        <begin position="51"/>
        <end position="79"/>
    </location>
</feature>